<dbReference type="GO" id="GO:0006508">
    <property type="term" value="P:proteolysis"/>
    <property type="evidence" value="ECO:0007669"/>
    <property type="project" value="InterPro"/>
</dbReference>
<dbReference type="CDD" id="cd04847">
    <property type="entry name" value="Peptidases_S8_Subtilisin_like_2"/>
    <property type="match status" value="1"/>
</dbReference>
<gene>
    <name evidence="2" type="ordered locus">Desku_3180</name>
</gene>
<dbReference type="EMBL" id="CP002770">
    <property type="protein sequence ID" value="AEG16672.1"/>
    <property type="molecule type" value="Genomic_DNA"/>
</dbReference>
<dbReference type="InterPro" id="IPR034074">
    <property type="entry name" value="Y4bN_pept_dom"/>
</dbReference>
<dbReference type="GO" id="GO:0004252">
    <property type="term" value="F:serine-type endopeptidase activity"/>
    <property type="evidence" value="ECO:0007669"/>
    <property type="project" value="InterPro"/>
</dbReference>
<protein>
    <recommendedName>
        <fullName evidence="1">Peptidase S8/S53 domain-containing protein</fullName>
    </recommendedName>
</protein>
<dbReference type="Gene3D" id="3.40.50.200">
    <property type="entry name" value="Peptidase S8/S53 domain"/>
    <property type="match status" value="1"/>
</dbReference>
<feature type="domain" description="Peptidase S8/S53" evidence="1">
    <location>
        <begin position="84"/>
        <end position="458"/>
    </location>
</feature>
<dbReference type="Proteomes" id="UP000009229">
    <property type="component" value="Chromosome"/>
</dbReference>
<reference evidence="3" key="1">
    <citation type="submission" date="2011-05" db="EMBL/GenBank/DDBJ databases">
        <title>Complete sequence of Desulfotomaculum kuznetsovii DSM 6115.</title>
        <authorList>
            <person name="Lucas S."/>
            <person name="Han J."/>
            <person name="Lapidus A."/>
            <person name="Cheng J.-F."/>
            <person name="Goodwin L."/>
            <person name="Pitluck S."/>
            <person name="Peters L."/>
            <person name="Mikhailova N."/>
            <person name="Lu M."/>
            <person name="Saunders E."/>
            <person name="Han C."/>
            <person name="Tapia R."/>
            <person name="Land M."/>
            <person name="Hauser L."/>
            <person name="Kyrpides N."/>
            <person name="Ivanova N."/>
            <person name="Pagani I."/>
            <person name="Nazina T."/>
            <person name="Ivanova A."/>
            <person name="Parshina S."/>
            <person name="Kuever J."/>
            <person name="Muyzer G."/>
            <person name="Plugge C."/>
            <person name="Stams A."/>
            <person name="Woyke T."/>
        </authorList>
    </citation>
    <scope>NUCLEOTIDE SEQUENCE [LARGE SCALE GENOMIC DNA]</scope>
    <source>
        <strain evidence="3">DSM 6115 / VKM B-1805 / 17</strain>
    </source>
</reference>
<organism evidence="2 3">
    <name type="scientific">Desulfofundulus kuznetsovii (strain DSM 6115 / VKM B-1805 / 17)</name>
    <name type="common">Desulfotomaculum kuznetsovii</name>
    <dbReference type="NCBI Taxonomy" id="760568"/>
    <lineage>
        <taxon>Bacteria</taxon>
        <taxon>Bacillati</taxon>
        <taxon>Bacillota</taxon>
        <taxon>Clostridia</taxon>
        <taxon>Eubacteriales</taxon>
        <taxon>Peptococcaceae</taxon>
        <taxon>Desulfofundulus</taxon>
    </lineage>
</organism>
<dbReference type="AlphaFoldDB" id="A0AAU8PKH1"/>
<proteinExistence type="predicted"/>
<evidence type="ECO:0000313" key="2">
    <source>
        <dbReference type="EMBL" id="AEG16672.1"/>
    </source>
</evidence>
<dbReference type="InterPro" id="IPR036852">
    <property type="entry name" value="Peptidase_S8/S53_dom_sf"/>
</dbReference>
<dbReference type="KEGG" id="dku:Desku_3180"/>
<dbReference type="RefSeq" id="WP_013824180.1">
    <property type="nucleotide sequence ID" value="NC_015573.1"/>
</dbReference>
<dbReference type="Pfam" id="PF00082">
    <property type="entry name" value="Peptidase_S8"/>
    <property type="match status" value="1"/>
</dbReference>
<dbReference type="InterPro" id="IPR000209">
    <property type="entry name" value="Peptidase_S8/S53_dom"/>
</dbReference>
<sequence length="641" mass="71312">MIAELEGQVISSAVIPEIHYHGVLAELPIGKIQNILERVDLRLLQCEQVMFFQPMGQAEILVSGVEPLLEEAVPSQEASFLQGETPVVALLDGLPLENHPCLAGRLIVDDPDGWSREYQARERKHGTAMASLIIHGDLENREPPLTRPIYVRPVMKPNPLDFNDPRAEEMPWDCLPVDLLHRAVKRIFEGEGGEKPQAGNIKIINFSIGDKNRPFDRVMSPLARLIDWLAWHYNVLVLVSGGNQRDDLVLDASREQVVSMAPEVLEEKVLQAVVKYARQRRLLSPAEAINALTVGATHEDTCNNFYTGYSLNPCVTKGMPSPLNPVGLGYRRTIKPEILMPGGKQLYQERYTGSGTETKMGIVVSPGRPPGQKVAWPGPNRGISQSVAFTCGTSNATALATRTAAQLYEYIVRELRSEPGGEQLKDQHIGVLLKALLVHGAEWGEAYRRFEHLFRTPRNAQTFKEFAARFFGYGRVNTERLFGCTEQRATLIGCGQLGDGQAHIYRVPLPPSLSGRRDNRRLIITLAWFTPINIGHQAYRRAALWFEPPLGPLGVQRQDAHWQAVRRGTVQHEVLEGEKAVAYTDGSFMEIKVNCRADAGQLSNQVPYGLAVTLAVKEGVNLPIYQEVRERIALLVPVLPT</sequence>
<evidence type="ECO:0000259" key="1">
    <source>
        <dbReference type="Pfam" id="PF00082"/>
    </source>
</evidence>
<evidence type="ECO:0000313" key="3">
    <source>
        <dbReference type="Proteomes" id="UP000009229"/>
    </source>
</evidence>
<accession>A0AAU8PKH1</accession>
<dbReference type="SUPFAM" id="SSF52743">
    <property type="entry name" value="Subtilisin-like"/>
    <property type="match status" value="1"/>
</dbReference>
<keyword evidence="3" id="KW-1185">Reference proteome</keyword>
<name>A0AAU8PKH1_DESK7</name>